<evidence type="ECO:0000256" key="9">
    <source>
        <dbReference type="PROSITE-ProRule" id="PRU00284"/>
    </source>
</evidence>
<keyword evidence="7 9" id="KW-0807">Transducer</keyword>
<evidence type="ECO:0000256" key="5">
    <source>
        <dbReference type="ARBA" id="ARBA00022989"/>
    </source>
</evidence>
<dbReference type="PANTHER" id="PTHR32089">
    <property type="entry name" value="METHYL-ACCEPTING CHEMOTAXIS PROTEIN MCPB"/>
    <property type="match status" value="1"/>
</dbReference>
<gene>
    <name evidence="13" type="primary">pctA_3</name>
    <name evidence="13" type="ORF">MSP8886_03427</name>
</gene>
<dbReference type="Proteomes" id="UP000092544">
    <property type="component" value="Unassembled WGS sequence"/>
</dbReference>
<dbReference type="PANTHER" id="PTHR32089:SF117">
    <property type="entry name" value="METHYL ACCEPTING SENSORY TRANSDUCER WITH CACHE_1 SMALL MOLECULE BINDING DOMAIN"/>
    <property type="match status" value="1"/>
</dbReference>
<dbReference type="STRING" id="1792290.MSP8886_03427"/>
<keyword evidence="5 10" id="KW-1133">Transmembrane helix</keyword>
<evidence type="ECO:0000256" key="8">
    <source>
        <dbReference type="ARBA" id="ARBA00029447"/>
    </source>
</evidence>
<feature type="transmembrane region" description="Helical" evidence="10">
    <location>
        <begin position="288"/>
        <end position="310"/>
    </location>
</feature>
<dbReference type="GO" id="GO:0006935">
    <property type="term" value="P:chemotaxis"/>
    <property type="evidence" value="ECO:0007669"/>
    <property type="project" value="UniProtKB-KW"/>
</dbReference>
<reference evidence="13 14" key="1">
    <citation type="submission" date="2016-06" db="EMBL/GenBank/DDBJ databases">
        <authorList>
            <person name="Kjaerup R.B."/>
            <person name="Dalgaard T.S."/>
            <person name="Juul-Madsen H.R."/>
        </authorList>
    </citation>
    <scope>NUCLEOTIDE SEQUENCE [LARGE SCALE GENOMIC DNA]</scope>
    <source>
        <strain evidence="13 14">CECT 8886</strain>
    </source>
</reference>
<dbReference type="EMBL" id="FLOB01000010">
    <property type="protein sequence ID" value="SBS35616.1"/>
    <property type="molecule type" value="Genomic_DNA"/>
</dbReference>
<keyword evidence="2" id="KW-1003">Cell membrane</keyword>
<protein>
    <submittedName>
        <fullName evidence="13">Methyl-accepting chemotaxis protein PctA</fullName>
    </submittedName>
</protein>
<dbReference type="Gene3D" id="1.10.287.950">
    <property type="entry name" value="Methyl-accepting chemotaxis protein"/>
    <property type="match status" value="1"/>
</dbReference>
<evidence type="ECO:0000256" key="1">
    <source>
        <dbReference type="ARBA" id="ARBA00004651"/>
    </source>
</evidence>
<dbReference type="CDD" id="cd11386">
    <property type="entry name" value="MCP_signal"/>
    <property type="match status" value="1"/>
</dbReference>
<sequence length="638" mass="69313">MKLSLQTKIALQSIIVAIVVTLGVGLLSYYEFQSSSQTKVRKEATLQADAISTYIDSWSTDRANALKAMRNKVESLLKAHPQAARDNKAILNILQQAQTSLNFGMTFLGLEDGEMFRHDPSLNSASYDPRVRAWYKDAKRKQTAFVTAPYISASTKKLSMTFVEPVIVDGEFKGALGGLVFLNDVMDSILALDVQGNGYSTLFDAKGKIIASPDQSLILKNATDISPALDSHFFNSINQGPQFKTFSLNGKPMLMYASKIKGSPWVLGMIMHKNVLDAPIKSLGYKTIIISLIIILIAALVVTQVTRLLLKDLRRVSDSMEQIANGDGDLTQRLTASSKDEIAVLVDNFNQFVELLHGTISHLKNIGQQLALQANQAHDSSANSALKLEEQQHNISMVATAVHQMAQATQEIANNATNTANNADETVAASRLGQDQVTKSQDSILALAADIQEVAEVINNVSDNANGISTILTTISGIAEQTNLLALNAAIEAARAGEQGRGFAVVADEVRELSQRTYSSIEEIQKMIESLQSTTKNAVSKIQKSHEQAEGSVNDVSEAKQSLDSIQKSITLINDRAAQIATATEEQTSVTSEINQNTNDIQQGSVELVELSTQSSTRAEQLKALADDLTKNINRFRT</sequence>
<keyword evidence="14" id="KW-1185">Reference proteome</keyword>
<dbReference type="SMART" id="SM00304">
    <property type="entry name" value="HAMP"/>
    <property type="match status" value="2"/>
</dbReference>
<evidence type="ECO:0000256" key="4">
    <source>
        <dbReference type="ARBA" id="ARBA00022692"/>
    </source>
</evidence>
<keyword evidence="4 10" id="KW-0812">Transmembrane</keyword>
<feature type="transmembrane region" description="Helical" evidence="10">
    <location>
        <begin position="9"/>
        <end position="30"/>
    </location>
</feature>
<keyword evidence="6 10" id="KW-0472">Membrane</keyword>
<organism evidence="13 14">
    <name type="scientific">Marinomonas spartinae</name>
    <dbReference type="NCBI Taxonomy" id="1792290"/>
    <lineage>
        <taxon>Bacteria</taxon>
        <taxon>Pseudomonadati</taxon>
        <taxon>Pseudomonadota</taxon>
        <taxon>Gammaproteobacteria</taxon>
        <taxon>Oceanospirillales</taxon>
        <taxon>Oceanospirillaceae</taxon>
        <taxon>Marinomonas</taxon>
    </lineage>
</organism>
<keyword evidence="3" id="KW-0145">Chemotaxis</keyword>
<dbReference type="InterPro" id="IPR004089">
    <property type="entry name" value="MCPsignal_dom"/>
</dbReference>
<dbReference type="InterPro" id="IPR033479">
    <property type="entry name" value="dCache_1"/>
</dbReference>
<dbReference type="Gene3D" id="3.30.450.20">
    <property type="entry name" value="PAS domain"/>
    <property type="match status" value="2"/>
</dbReference>
<dbReference type="OrthoDB" id="2489132at2"/>
<evidence type="ECO:0000256" key="2">
    <source>
        <dbReference type="ARBA" id="ARBA00022475"/>
    </source>
</evidence>
<dbReference type="InterPro" id="IPR003660">
    <property type="entry name" value="HAMP_dom"/>
</dbReference>
<dbReference type="PROSITE" id="PS50885">
    <property type="entry name" value="HAMP"/>
    <property type="match status" value="1"/>
</dbReference>
<dbReference type="SUPFAM" id="SSF58104">
    <property type="entry name" value="Methyl-accepting chemotaxis protein (MCP) signaling domain"/>
    <property type="match status" value="1"/>
</dbReference>
<dbReference type="GO" id="GO:0007165">
    <property type="term" value="P:signal transduction"/>
    <property type="evidence" value="ECO:0007669"/>
    <property type="project" value="UniProtKB-KW"/>
</dbReference>
<comment type="subcellular location">
    <subcellularLocation>
        <location evidence="1">Cell membrane</location>
        <topology evidence="1">Multi-pass membrane protein</topology>
    </subcellularLocation>
</comment>
<dbReference type="Pfam" id="PF02743">
    <property type="entry name" value="dCache_1"/>
    <property type="match status" value="1"/>
</dbReference>
<dbReference type="SMART" id="SM00283">
    <property type="entry name" value="MA"/>
    <property type="match status" value="1"/>
</dbReference>
<dbReference type="CDD" id="cd12912">
    <property type="entry name" value="PDC2_MCP_like"/>
    <property type="match status" value="1"/>
</dbReference>
<accession>A0A1A8TR03</accession>
<dbReference type="SUPFAM" id="SSF103190">
    <property type="entry name" value="Sensory domain-like"/>
    <property type="match status" value="1"/>
</dbReference>
<comment type="similarity">
    <text evidence="8">Belongs to the methyl-accepting chemotaxis (MCP) protein family.</text>
</comment>
<feature type="domain" description="HAMP" evidence="12">
    <location>
        <begin position="307"/>
        <end position="361"/>
    </location>
</feature>
<dbReference type="InterPro" id="IPR029151">
    <property type="entry name" value="Sensor-like_sf"/>
</dbReference>
<dbReference type="GO" id="GO:0005886">
    <property type="term" value="C:plasma membrane"/>
    <property type="evidence" value="ECO:0007669"/>
    <property type="project" value="UniProtKB-SubCell"/>
</dbReference>
<dbReference type="RefSeq" id="WP_067018640.1">
    <property type="nucleotide sequence ID" value="NZ_FLOB01000010.1"/>
</dbReference>
<dbReference type="Pfam" id="PF00672">
    <property type="entry name" value="HAMP"/>
    <property type="match status" value="1"/>
</dbReference>
<dbReference type="FunFam" id="1.10.287.950:FF:000001">
    <property type="entry name" value="Methyl-accepting chemotaxis sensory transducer"/>
    <property type="match status" value="1"/>
</dbReference>
<dbReference type="Pfam" id="PF00015">
    <property type="entry name" value="MCPsignal"/>
    <property type="match status" value="1"/>
</dbReference>
<name>A0A1A8TR03_9GAMM</name>
<evidence type="ECO:0000256" key="7">
    <source>
        <dbReference type="ARBA" id="ARBA00023224"/>
    </source>
</evidence>
<evidence type="ECO:0000313" key="14">
    <source>
        <dbReference type="Proteomes" id="UP000092544"/>
    </source>
</evidence>
<evidence type="ECO:0000256" key="3">
    <source>
        <dbReference type="ARBA" id="ARBA00022500"/>
    </source>
</evidence>
<evidence type="ECO:0000259" key="11">
    <source>
        <dbReference type="PROSITE" id="PS50111"/>
    </source>
</evidence>
<evidence type="ECO:0000259" key="12">
    <source>
        <dbReference type="PROSITE" id="PS50885"/>
    </source>
</evidence>
<dbReference type="PROSITE" id="PS50111">
    <property type="entry name" value="CHEMOTAXIS_TRANSDUC_2"/>
    <property type="match status" value="1"/>
</dbReference>
<dbReference type="CDD" id="cd12913">
    <property type="entry name" value="PDC1_MCP_like"/>
    <property type="match status" value="1"/>
</dbReference>
<dbReference type="AlphaFoldDB" id="A0A1A8TR03"/>
<feature type="domain" description="Methyl-accepting transducer" evidence="11">
    <location>
        <begin position="366"/>
        <end position="602"/>
    </location>
</feature>
<proteinExistence type="inferred from homology"/>
<evidence type="ECO:0000256" key="6">
    <source>
        <dbReference type="ARBA" id="ARBA00023136"/>
    </source>
</evidence>
<evidence type="ECO:0000313" key="13">
    <source>
        <dbReference type="EMBL" id="SBS35616.1"/>
    </source>
</evidence>
<evidence type="ECO:0000256" key="10">
    <source>
        <dbReference type="SAM" id="Phobius"/>
    </source>
</evidence>
<dbReference type="CDD" id="cd06225">
    <property type="entry name" value="HAMP"/>
    <property type="match status" value="1"/>
</dbReference>